<dbReference type="EMBL" id="MN740728">
    <property type="protein sequence ID" value="QHS81009.1"/>
    <property type="molecule type" value="Genomic_DNA"/>
</dbReference>
<name>A0A6C0AMH8_9ZZZZ</name>
<reference evidence="1" key="1">
    <citation type="journal article" date="2020" name="Nature">
        <title>Giant virus diversity and host interactions through global metagenomics.</title>
        <authorList>
            <person name="Schulz F."/>
            <person name="Roux S."/>
            <person name="Paez-Espino D."/>
            <person name="Jungbluth S."/>
            <person name="Walsh D.A."/>
            <person name="Denef V.J."/>
            <person name="McMahon K.D."/>
            <person name="Konstantinidis K.T."/>
            <person name="Eloe-Fadrosh E.A."/>
            <person name="Kyrpides N.C."/>
            <person name="Woyke T."/>
        </authorList>
    </citation>
    <scope>NUCLEOTIDE SEQUENCE</scope>
    <source>
        <strain evidence="1">GVMAG-S-1101161-73</strain>
    </source>
</reference>
<dbReference type="Gene3D" id="3.40.50.150">
    <property type="entry name" value="Vaccinia Virus protein VP39"/>
    <property type="match status" value="1"/>
</dbReference>
<evidence type="ECO:0008006" key="2">
    <source>
        <dbReference type="Google" id="ProtNLM"/>
    </source>
</evidence>
<evidence type="ECO:0000313" key="1">
    <source>
        <dbReference type="EMBL" id="QHS81009.1"/>
    </source>
</evidence>
<dbReference type="InterPro" id="IPR029063">
    <property type="entry name" value="SAM-dependent_MTases_sf"/>
</dbReference>
<sequence>MSSPLEEHGGIVPSEFHTKVLSDKINKVFLFTDVTSSSKLNFGVYRSILLNYVHHIFFNFANSENVQQMNIHPLISFSNTDDYEKFAINTVISNEMEGVFFYKFQDNLLVHPEFWSILKNAKENTNYTFYDSAGKEHTLIYATKDSIASNTVNTCKIAAYTDTTPAIINAVERGIFRNTKNYLQEMIIDTTNVYTPLCYLAMKYMTDKSPFNIFTHRHPYTAVYDTFLTPYKFNNKLKFGEIGVLNGASIRMWRDYFPNAYIHGFDIVDTSIEKIQDIPGVTGHLIDASIGLAAVLQKECIGGNKFDILLEDASHRLDHQLLFIADAIEYVNPGGLLIIEDIFREIPASRFEEALSLVSHKVSKALLVQPEHIFRYSTGWENDRILFIWVA</sequence>
<dbReference type="AlphaFoldDB" id="A0A6C0AMH8"/>
<accession>A0A6C0AMH8</accession>
<proteinExistence type="predicted"/>
<dbReference type="SUPFAM" id="SSF53335">
    <property type="entry name" value="S-adenosyl-L-methionine-dependent methyltransferases"/>
    <property type="match status" value="1"/>
</dbReference>
<organism evidence="1">
    <name type="scientific">viral metagenome</name>
    <dbReference type="NCBI Taxonomy" id="1070528"/>
    <lineage>
        <taxon>unclassified sequences</taxon>
        <taxon>metagenomes</taxon>
        <taxon>organismal metagenomes</taxon>
    </lineage>
</organism>
<protein>
    <recommendedName>
        <fullName evidence="2">Methyltransferase domain-containing protein</fullName>
    </recommendedName>
</protein>